<evidence type="ECO:0000259" key="2">
    <source>
        <dbReference type="Pfam" id="PF09850"/>
    </source>
</evidence>
<dbReference type="EMBL" id="JBHUIP010000013">
    <property type="protein sequence ID" value="MFD2264251.1"/>
    <property type="molecule type" value="Genomic_DNA"/>
</dbReference>
<accession>A0ABW5DUV2</accession>
<gene>
    <name evidence="3" type="ORF">ACFSM5_15215</name>
</gene>
<proteinExistence type="predicted"/>
<dbReference type="InterPro" id="IPR017732">
    <property type="entry name" value="T4/T6SS_DotU"/>
</dbReference>
<sequence length="254" mass="28193">MLAAQDIKALRYEGLAREFLAFQAEIEQHRSEIAAASGLPEDSPLHPRPARIRDDLQEFLRVQAELARRRLTDAELLVYREAQYVMAALADDLFLHEVEWAGRDDWREDILEYRLFGTRVAGEKIFDNITGIAQGRGRREQELAPVYLLALALGFKGKHRSSNGAAMLEAASLDLFQAIRGRRPDLGPSGQRLVNAGYANVIAGQGKRRRWPAVSWPTVIVAIVAVFLAASTGIWFFVTADVASAADAVIRAAR</sequence>
<organism evidence="3 4">
    <name type="scientific">Lacibacterium aquatile</name>
    <dbReference type="NCBI Taxonomy" id="1168082"/>
    <lineage>
        <taxon>Bacteria</taxon>
        <taxon>Pseudomonadati</taxon>
        <taxon>Pseudomonadota</taxon>
        <taxon>Alphaproteobacteria</taxon>
        <taxon>Rhodospirillales</taxon>
        <taxon>Rhodospirillaceae</taxon>
    </lineage>
</organism>
<keyword evidence="1" id="KW-0812">Transmembrane</keyword>
<comment type="caution">
    <text evidence="3">The sequence shown here is derived from an EMBL/GenBank/DDBJ whole genome shotgun (WGS) entry which is preliminary data.</text>
</comment>
<evidence type="ECO:0000313" key="4">
    <source>
        <dbReference type="Proteomes" id="UP001597295"/>
    </source>
</evidence>
<keyword evidence="1" id="KW-1133">Transmembrane helix</keyword>
<dbReference type="Proteomes" id="UP001597295">
    <property type="component" value="Unassembled WGS sequence"/>
</dbReference>
<evidence type="ECO:0000256" key="1">
    <source>
        <dbReference type="SAM" id="Phobius"/>
    </source>
</evidence>
<dbReference type="PANTHER" id="PTHR38033:SF1">
    <property type="entry name" value="DOTU FAMILY TYPE IV_VI SECRETION SYSTEM PROTEIN"/>
    <property type="match status" value="1"/>
</dbReference>
<dbReference type="Pfam" id="PF09850">
    <property type="entry name" value="DotU"/>
    <property type="match status" value="1"/>
</dbReference>
<reference evidence="4" key="1">
    <citation type="journal article" date="2019" name="Int. J. Syst. Evol. Microbiol.">
        <title>The Global Catalogue of Microorganisms (GCM) 10K type strain sequencing project: providing services to taxonomists for standard genome sequencing and annotation.</title>
        <authorList>
            <consortium name="The Broad Institute Genomics Platform"/>
            <consortium name="The Broad Institute Genome Sequencing Center for Infectious Disease"/>
            <person name="Wu L."/>
            <person name="Ma J."/>
        </authorList>
    </citation>
    <scope>NUCLEOTIDE SEQUENCE [LARGE SCALE GENOMIC DNA]</scope>
    <source>
        <strain evidence="4">CGMCC 1.19062</strain>
    </source>
</reference>
<dbReference type="InterPro" id="IPR038522">
    <property type="entry name" value="T4/T6SS_DotU_sf"/>
</dbReference>
<protein>
    <submittedName>
        <fullName evidence="3">DotU family type IV/VI secretion system protein</fullName>
    </submittedName>
</protein>
<keyword evidence="4" id="KW-1185">Reference proteome</keyword>
<dbReference type="Gene3D" id="1.25.40.590">
    <property type="entry name" value="Type IV / VI secretion system, DotU"/>
    <property type="match status" value="1"/>
</dbReference>
<feature type="transmembrane region" description="Helical" evidence="1">
    <location>
        <begin position="214"/>
        <end position="238"/>
    </location>
</feature>
<dbReference type="RefSeq" id="WP_379877322.1">
    <property type="nucleotide sequence ID" value="NZ_JBHUIP010000013.1"/>
</dbReference>
<name>A0ABW5DUV2_9PROT</name>
<evidence type="ECO:0000313" key="3">
    <source>
        <dbReference type="EMBL" id="MFD2264251.1"/>
    </source>
</evidence>
<keyword evidence="1" id="KW-0472">Membrane</keyword>
<feature type="domain" description="Type IV / VI secretion system DotU" evidence="2">
    <location>
        <begin position="38"/>
        <end position="228"/>
    </location>
</feature>
<dbReference type="PANTHER" id="PTHR38033">
    <property type="entry name" value="MEMBRANE PROTEIN-RELATED"/>
    <property type="match status" value="1"/>
</dbReference>